<reference evidence="4" key="1">
    <citation type="submission" date="2011-02" db="EMBL/GenBank/DDBJ databases">
        <title>Complete sequence of Methanobacterium sp. AL-21.</title>
        <authorList>
            <consortium name="US DOE Joint Genome Institute"/>
            <person name="Lucas S."/>
            <person name="Copeland A."/>
            <person name="Lapidus A."/>
            <person name="Cheng J.-F."/>
            <person name="Goodwin L."/>
            <person name="Pitluck S."/>
            <person name="Chertkov O."/>
            <person name="Detter J.C."/>
            <person name="Han C."/>
            <person name="Tapia R."/>
            <person name="Land M."/>
            <person name="Hauser L."/>
            <person name="Kyrpides N."/>
            <person name="Ivanova N."/>
            <person name="Mikhailova N."/>
            <person name="Pagani I."/>
            <person name="Cadillo-Quiroz H."/>
            <person name="Imachi H."/>
            <person name="Zinder S."/>
            <person name="Liu W."/>
            <person name="Woyke T."/>
        </authorList>
    </citation>
    <scope>NUCLEOTIDE SEQUENCE [LARGE SCALE GENOMIC DNA]</scope>
    <source>
        <strain evidence="4">AL-21</strain>
    </source>
</reference>
<dbReference type="GO" id="GO:0004869">
    <property type="term" value="F:cysteine-type endopeptidase inhibitor activity"/>
    <property type="evidence" value="ECO:0007669"/>
    <property type="project" value="UniProtKB-KW"/>
</dbReference>
<evidence type="ECO:0000256" key="1">
    <source>
        <dbReference type="ARBA" id="ARBA00022690"/>
    </source>
</evidence>
<gene>
    <name evidence="3" type="ordered locus">Metbo_1650</name>
</gene>
<dbReference type="OrthoDB" id="28968at2157"/>
<name>F0T9C5_METLA</name>
<accession>F0T9C5</accession>
<sequence length="125" mass="13850" precursor="true">MNHTKNFFGLLIAFMCLAMISGSSAANPDTKNIDQGGAFPCYKLTINLVCNPSTGYMWVPEFNSSEVKWINDSYIDGSGLIGEDKLEQFVFVGVTGAKVVMKLENPNKQVVAIKTYKIPGFFFDY</sequence>
<dbReference type="AlphaFoldDB" id="F0T9C5"/>
<dbReference type="RefSeq" id="WP_013645227.1">
    <property type="nucleotide sequence ID" value="NC_015216.1"/>
</dbReference>
<dbReference type="SUPFAM" id="SSF141066">
    <property type="entry name" value="ICP-like"/>
    <property type="match status" value="1"/>
</dbReference>
<evidence type="ECO:0000313" key="3">
    <source>
        <dbReference type="EMBL" id="ADZ09876.1"/>
    </source>
</evidence>
<keyword evidence="4" id="KW-1185">Reference proteome</keyword>
<dbReference type="GeneID" id="10278107"/>
<dbReference type="InterPro" id="IPR036331">
    <property type="entry name" value="Chagasin-like_sf"/>
</dbReference>
<dbReference type="HOGENOM" id="CLU_2032882_0_0_2"/>
<organism evidence="3 4">
    <name type="scientific">Methanobacterium lacus (strain AL-21)</name>
    <dbReference type="NCBI Taxonomy" id="877455"/>
    <lineage>
        <taxon>Archaea</taxon>
        <taxon>Methanobacteriati</taxon>
        <taxon>Methanobacteriota</taxon>
        <taxon>Methanomada group</taxon>
        <taxon>Methanobacteria</taxon>
        <taxon>Methanobacteriales</taxon>
        <taxon>Methanobacteriaceae</taxon>
        <taxon>Methanobacterium</taxon>
    </lineage>
</organism>
<dbReference type="EMBL" id="CP002551">
    <property type="protein sequence ID" value="ADZ09876.1"/>
    <property type="molecule type" value="Genomic_DNA"/>
</dbReference>
<keyword evidence="2" id="KW-0789">Thiol protease inhibitor</keyword>
<proteinExistence type="predicted"/>
<keyword evidence="1" id="KW-0646">Protease inhibitor</keyword>
<reference evidence="3 4" key="2">
    <citation type="journal article" date="2014" name="Int. J. Syst. Evol. Microbiol.">
        <title>Methanobacterium paludis sp. nov. and a novel strain of Methanobacterium lacus isolated from northern peatlands.</title>
        <authorList>
            <person name="Cadillo-Quiroz H."/>
            <person name="Brauer S.L."/>
            <person name="Goodson N."/>
            <person name="Yavitt J.B."/>
            <person name="Zinder S.H."/>
        </authorList>
    </citation>
    <scope>NUCLEOTIDE SEQUENCE [LARGE SCALE GENOMIC DNA]</scope>
    <source>
        <strain evidence="3 4">AL-21</strain>
    </source>
</reference>
<evidence type="ECO:0000256" key="2">
    <source>
        <dbReference type="ARBA" id="ARBA00022704"/>
    </source>
</evidence>
<dbReference type="Proteomes" id="UP000007490">
    <property type="component" value="Chromosome"/>
</dbReference>
<dbReference type="Gene3D" id="2.60.40.2020">
    <property type="match status" value="1"/>
</dbReference>
<protein>
    <submittedName>
        <fullName evidence="3">Proteinase inhibitor I42, chagasin</fullName>
    </submittedName>
</protein>
<dbReference type="eggNOG" id="arCOG03545">
    <property type="taxonomic scope" value="Archaea"/>
</dbReference>
<evidence type="ECO:0000313" key="4">
    <source>
        <dbReference type="Proteomes" id="UP000007490"/>
    </source>
</evidence>
<dbReference type="KEGG" id="mel:Metbo_1650"/>